<dbReference type="EMBL" id="LWBR01000017">
    <property type="protein sequence ID" value="KZN96644.1"/>
    <property type="molecule type" value="Genomic_DNA"/>
</dbReference>
<dbReference type="GO" id="GO:1990133">
    <property type="term" value="C:molybdopterin adenylyltransferase complex"/>
    <property type="evidence" value="ECO:0007669"/>
    <property type="project" value="TreeGrafter"/>
</dbReference>
<dbReference type="InterPro" id="IPR044672">
    <property type="entry name" value="MOCS2A"/>
</dbReference>
<dbReference type="InterPro" id="IPR003749">
    <property type="entry name" value="ThiS/MoaD-like"/>
</dbReference>
<comment type="pathway">
    <text evidence="1">Cofactor biosynthesis; molybdopterin biosynthesis.</text>
</comment>
<evidence type="ECO:0000256" key="10">
    <source>
        <dbReference type="ARBA" id="ARBA00077809"/>
    </source>
</evidence>
<dbReference type="GeneID" id="301126183"/>
<evidence type="ECO:0000256" key="12">
    <source>
        <dbReference type="ARBA" id="ARBA00078992"/>
    </source>
</evidence>
<comment type="similarity">
    <text evidence="4">Belongs to the MoaD family.</text>
</comment>
<dbReference type="GO" id="GO:0006777">
    <property type="term" value="P:Mo-molybdopterin cofactor biosynthetic process"/>
    <property type="evidence" value="ECO:0007669"/>
    <property type="project" value="UniProtKB-KW"/>
</dbReference>
<keyword evidence="15" id="KW-1185">Reference proteome</keyword>
<evidence type="ECO:0000313" key="13">
    <source>
        <dbReference type="EMBL" id="ASS91278.1"/>
    </source>
</evidence>
<dbReference type="InterPro" id="IPR012675">
    <property type="entry name" value="Beta-grasp_dom_sf"/>
</dbReference>
<reference evidence="13 16" key="2">
    <citation type="submission" date="2016-10" db="EMBL/GenBank/DDBJ databases">
        <title>The whole genome sequencing and assembly of Aeribacillus pallidus KCTC3564 strain.</title>
        <authorList>
            <person name="Lee Y.-J."/>
            <person name="Park M.-K."/>
            <person name="Yi H."/>
            <person name="Bahn Y.-S."/>
            <person name="Kim J.F."/>
            <person name="Lee D.-W."/>
        </authorList>
    </citation>
    <scope>NUCLEOTIDE SEQUENCE [LARGE SCALE GENOMIC DNA]</scope>
    <source>
        <strain evidence="13 16">KCTC3564</strain>
    </source>
</reference>
<evidence type="ECO:0000256" key="11">
    <source>
        <dbReference type="ARBA" id="ARBA00078020"/>
    </source>
</evidence>
<dbReference type="KEGG" id="apak:AP3564_14600"/>
<name>A0A165Y234_9BACI</name>
<dbReference type="UniPathway" id="UPA00344"/>
<evidence type="ECO:0000256" key="2">
    <source>
        <dbReference type="ARBA" id="ARBA00022741"/>
    </source>
</evidence>
<evidence type="ECO:0000256" key="8">
    <source>
        <dbReference type="ARBA" id="ARBA00075076"/>
    </source>
</evidence>
<protein>
    <recommendedName>
        <fullName evidence="5">Molybdopterin synthase sulfur carrier subunit</fullName>
    </recommendedName>
    <alternativeName>
        <fullName evidence="11">MPT synthase subunit 1</fullName>
    </alternativeName>
    <alternativeName>
        <fullName evidence="8">Molybdenum cofactor biosynthesis protein D</fullName>
    </alternativeName>
    <alternativeName>
        <fullName evidence="10">Molybdopterin-converting factor small subunit</fullName>
    </alternativeName>
    <alternativeName>
        <fullName evidence="9">Molybdopterin-converting factor subunit 1</fullName>
    </alternativeName>
    <alternativeName>
        <fullName evidence="12">Sulfur carrier protein MoaD</fullName>
    </alternativeName>
</protein>
<dbReference type="SUPFAM" id="SSF54285">
    <property type="entry name" value="MoaD/ThiS"/>
    <property type="match status" value="1"/>
</dbReference>
<accession>A0A161W6D7</accession>
<dbReference type="Proteomes" id="UP000076476">
    <property type="component" value="Unassembled WGS sequence"/>
</dbReference>
<evidence type="ECO:0000256" key="7">
    <source>
        <dbReference type="ARBA" id="ARBA00063099"/>
    </source>
</evidence>
<keyword evidence="2" id="KW-0547">Nucleotide-binding</keyword>
<comment type="subunit">
    <text evidence="7">Heterotetramer of 2 MoaD subunits and 2 MoaE subunits. Forms a stable heterotetrameric complex of 2 MoaD and 2 MoeB during adenylation of MoaD by MoeB. During catalysis MoaD shuttles between the two heterotetrameric complexes.</text>
</comment>
<comment type="function">
    <text evidence="6">Involved in sulfur transfer in the conversion of molybdopterin precursor Z to molybdopterin.</text>
</comment>
<evidence type="ECO:0000256" key="4">
    <source>
        <dbReference type="ARBA" id="ARBA00024200"/>
    </source>
</evidence>
<dbReference type="AlphaFoldDB" id="A0A165Y234"/>
<dbReference type="OrthoDB" id="9801945at2"/>
<proteinExistence type="inferred from homology"/>
<dbReference type="FunFam" id="3.10.20.30:FF:000010">
    <property type="entry name" value="Molybdopterin synthase sulfur carrier subunit"/>
    <property type="match status" value="1"/>
</dbReference>
<dbReference type="STRING" id="33936.AZI98_07495"/>
<dbReference type="GO" id="GO:0000166">
    <property type="term" value="F:nucleotide binding"/>
    <property type="evidence" value="ECO:0007669"/>
    <property type="project" value="UniProtKB-KW"/>
</dbReference>
<evidence type="ECO:0000256" key="5">
    <source>
        <dbReference type="ARBA" id="ARBA00024247"/>
    </source>
</evidence>
<evidence type="ECO:0000256" key="6">
    <source>
        <dbReference type="ARBA" id="ARBA00054425"/>
    </source>
</evidence>
<organism evidence="14 15">
    <name type="scientific">Aeribacillus pallidus</name>
    <dbReference type="NCBI Taxonomy" id="33936"/>
    <lineage>
        <taxon>Bacteria</taxon>
        <taxon>Bacillati</taxon>
        <taxon>Bacillota</taxon>
        <taxon>Bacilli</taxon>
        <taxon>Bacillales</taxon>
        <taxon>Bacillaceae</taxon>
        <taxon>Aeribacillus</taxon>
    </lineage>
</organism>
<dbReference type="NCBIfam" id="TIGR01682">
    <property type="entry name" value="moaD"/>
    <property type="match status" value="1"/>
</dbReference>
<accession>A0A165Y234</accession>
<dbReference type="Proteomes" id="UP000214606">
    <property type="component" value="Chromosome"/>
</dbReference>
<evidence type="ECO:0000256" key="1">
    <source>
        <dbReference type="ARBA" id="ARBA00005046"/>
    </source>
</evidence>
<dbReference type="CDD" id="cd00754">
    <property type="entry name" value="Ubl_MoaD"/>
    <property type="match status" value="1"/>
</dbReference>
<evidence type="ECO:0000313" key="16">
    <source>
        <dbReference type="Proteomes" id="UP000214606"/>
    </source>
</evidence>
<dbReference type="EMBL" id="CP017703">
    <property type="protein sequence ID" value="ASS91278.1"/>
    <property type="molecule type" value="Genomic_DNA"/>
</dbReference>
<gene>
    <name evidence="13" type="ORF">AP3564_14600</name>
    <name evidence="14" type="ORF">AZI98_07495</name>
</gene>
<dbReference type="Gene3D" id="3.10.20.30">
    <property type="match status" value="1"/>
</dbReference>
<evidence type="ECO:0000313" key="14">
    <source>
        <dbReference type="EMBL" id="KZN96644.1"/>
    </source>
</evidence>
<sequence length="77" mass="8812">MIRILFFAQLKEQLNKKEMTLPYQEITVKQLRERLEKEYSLPALSSVLFAINEEFAAEDDIIRDGDVVALIPPMSGG</sequence>
<reference evidence="14 15" key="1">
    <citation type="submission" date="2016-04" db="EMBL/GenBank/DDBJ databases">
        <title>Draft genome sequence of Aeribacillus pallidus 8m3 from petroleum reservoir.</title>
        <authorList>
            <person name="Poltaraus A.B."/>
            <person name="Nazina T.N."/>
            <person name="Tourova T.P."/>
            <person name="Malakho S.M."/>
            <person name="Korshunova A.V."/>
            <person name="Sokolova D.S."/>
        </authorList>
    </citation>
    <scope>NUCLEOTIDE SEQUENCE [LARGE SCALE GENOMIC DNA]</scope>
    <source>
        <strain evidence="14 15">8m3</strain>
    </source>
</reference>
<evidence type="ECO:0000313" key="15">
    <source>
        <dbReference type="Proteomes" id="UP000076476"/>
    </source>
</evidence>
<keyword evidence="3" id="KW-0501">Molybdenum cofactor biosynthesis</keyword>
<dbReference type="PANTHER" id="PTHR33359:SF1">
    <property type="entry name" value="MOLYBDOPTERIN SYNTHASE SULFUR CARRIER SUBUNIT"/>
    <property type="match status" value="1"/>
</dbReference>
<dbReference type="InterPro" id="IPR016155">
    <property type="entry name" value="Mopterin_synth/thiamin_S_b"/>
</dbReference>
<dbReference type="PANTHER" id="PTHR33359">
    <property type="entry name" value="MOLYBDOPTERIN SYNTHASE SULFUR CARRIER SUBUNIT"/>
    <property type="match status" value="1"/>
</dbReference>
<dbReference type="RefSeq" id="WP_063387661.1">
    <property type="nucleotide sequence ID" value="NZ_CP017703.1"/>
</dbReference>
<evidence type="ECO:0000256" key="9">
    <source>
        <dbReference type="ARBA" id="ARBA00076711"/>
    </source>
</evidence>
<dbReference type="Pfam" id="PF02597">
    <property type="entry name" value="ThiS"/>
    <property type="match status" value="1"/>
</dbReference>
<evidence type="ECO:0000256" key="3">
    <source>
        <dbReference type="ARBA" id="ARBA00023150"/>
    </source>
</evidence>